<proteinExistence type="predicted"/>
<evidence type="ECO:0000313" key="1">
    <source>
        <dbReference type="EMBL" id="OGD64614.1"/>
    </source>
</evidence>
<protein>
    <submittedName>
        <fullName evidence="1">Uncharacterized protein</fullName>
    </submittedName>
</protein>
<dbReference type="EMBL" id="MEZX01000002">
    <property type="protein sequence ID" value="OGD64614.1"/>
    <property type="molecule type" value="Genomic_DNA"/>
</dbReference>
<reference evidence="1 2" key="1">
    <citation type="journal article" date="2016" name="Nat. Commun.">
        <title>Thousands of microbial genomes shed light on interconnected biogeochemical processes in an aquifer system.</title>
        <authorList>
            <person name="Anantharaman K."/>
            <person name="Brown C.T."/>
            <person name="Hug L.A."/>
            <person name="Sharon I."/>
            <person name="Castelle C.J."/>
            <person name="Probst A.J."/>
            <person name="Thomas B.C."/>
            <person name="Singh A."/>
            <person name="Wilkins M.J."/>
            <person name="Karaoz U."/>
            <person name="Brodie E.L."/>
            <person name="Williams K.H."/>
            <person name="Hubbard S.S."/>
            <person name="Banfield J.F."/>
        </authorList>
    </citation>
    <scope>NUCLEOTIDE SEQUENCE [LARGE SCALE GENOMIC DNA]</scope>
</reference>
<dbReference type="STRING" id="1797471.A3A71_00980"/>
<dbReference type="AlphaFoldDB" id="A0A1F5EBM1"/>
<comment type="caution">
    <text evidence="1">The sequence shown here is derived from an EMBL/GenBank/DDBJ whole genome shotgun (WGS) entry which is preliminary data.</text>
</comment>
<evidence type="ECO:0000313" key="2">
    <source>
        <dbReference type="Proteomes" id="UP000177481"/>
    </source>
</evidence>
<organism evidence="1 2">
    <name type="scientific">Candidatus Berkelbacteria bacterium RIFCSPLOWO2_01_FULL_50_28</name>
    <dbReference type="NCBI Taxonomy" id="1797471"/>
    <lineage>
        <taxon>Bacteria</taxon>
        <taxon>Candidatus Berkelbacteria</taxon>
    </lineage>
</organism>
<name>A0A1F5EBM1_9BACT</name>
<dbReference type="Proteomes" id="UP000177481">
    <property type="component" value="Unassembled WGS sequence"/>
</dbReference>
<gene>
    <name evidence="1" type="ORF">A3A71_00980</name>
</gene>
<accession>A0A1F5EBM1</accession>
<sequence>MEDVSTVGGFIDLLLKREENQFGMLSSVLKLAEANYDPGNWARWLTQPLCPEEIYPLCEVINSTYQRILVGIDTDECYKSTIENAHRHQLLVFTEAAALGVELDRERVDAPVSMSDALIRAQSVTT</sequence>